<proteinExistence type="predicted"/>
<dbReference type="InParanoid" id="G3HI16"/>
<keyword evidence="1" id="KW-0732">Signal</keyword>
<evidence type="ECO:0000256" key="1">
    <source>
        <dbReference type="SAM" id="SignalP"/>
    </source>
</evidence>
<sequence length="73" mass="8628">MFLTKTCLLLNLKLSVNGTETFFVVLEIKQCLLYTRKGLYHGTSFSALVRFLKVEMSPIFSYGKRKWIIWYEI</sequence>
<dbReference type="AlphaFoldDB" id="G3HI16"/>
<feature type="signal peptide" evidence="1">
    <location>
        <begin position="1"/>
        <end position="18"/>
    </location>
</feature>
<accession>G3HI16</accession>
<reference evidence="3" key="1">
    <citation type="journal article" date="2011" name="Nat. Biotechnol.">
        <title>The genomic sequence of the Chinese hamster ovary (CHO)-K1 cell line.</title>
        <authorList>
            <person name="Xu X."/>
            <person name="Nagarajan H."/>
            <person name="Lewis N.E."/>
            <person name="Pan S."/>
            <person name="Cai Z."/>
            <person name="Liu X."/>
            <person name="Chen W."/>
            <person name="Xie M."/>
            <person name="Wang W."/>
            <person name="Hammond S."/>
            <person name="Andersen M.R."/>
            <person name="Neff N."/>
            <person name="Passarelli B."/>
            <person name="Koh W."/>
            <person name="Fan H.C."/>
            <person name="Wang J."/>
            <person name="Gui Y."/>
            <person name="Lee K.H."/>
            <person name="Betenbaugh M.J."/>
            <person name="Quake S.R."/>
            <person name="Famili I."/>
            <person name="Palsson B.O."/>
            <person name="Wang J."/>
        </authorList>
    </citation>
    <scope>NUCLEOTIDE SEQUENCE [LARGE SCALE GENOMIC DNA]</scope>
    <source>
        <strain evidence="3">CHO K1 cell line</strain>
    </source>
</reference>
<dbReference type="Proteomes" id="UP000001075">
    <property type="component" value="Unassembled WGS sequence"/>
</dbReference>
<dbReference type="EMBL" id="JH000395">
    <property type="protein sequence ID" value="EGW06622.1"/>
    <property type="molecule type" value="Genomic_DNA"/>
</dbReference>
<protein>
    <submittedName>
        <fullName evidence="2">Uncharacterized protein</fullName>
    </submittedName>
</protein>
<feature type="chain" id="PRO_5003444568" evidence="1">
    <location>
        <begin position="19"/>
        <end position="73"/>
    </location>
</feature>
<evidence type="ECO:0000313" key="3">
    <source>
        <dbReference type="Proteomes" id="UP000001075"/>
    </source>
</evidence>
<organism evidence="2 3">
    <name type="scientific">Cricetulus griseus</name>
    <name type="common">Chinese hamster</name>
    <name type="synonym">Cricetulus barabensis griseus</name>
    <dbReference type="NCBI Taxonomy" id="10029"/>
    <lineage>
        <taxon>Eukaryota</taxon>
        <taxon>Metazoa</taxon>
        <taxon>Chordata</taxon>
        <taxon>Craniata</taxon>
        <taxon>Vertebrata</taxon>
        <taxon>Euteleostomi</taxon>
        <taxon>Mammalia</taxon>
        <taxon>Eutheria</taxon>
        <taxon>Euarchontoglires</taxon>
        <taxon>Glires</taxon>
        <taxon>Rodentia</taxon>
        <taxon>Myomorpha</taxon>
        <taxon>Muroidea</taxon>
        <taxon>Cricetidae</taxon>
        <taxon>Cricetinae</taxon>
        <taxon>Cricetulus</taxon>
    </lineage>
</organism>
<name>G3HI16_CRIGR</name>
<evidence type="ECO:0000313" key="2">
    <source>
        <dbReference type="EMBL" id="EGW06622.1"/>
    </source>
</evidence>
<gene>
    <name evidence="2" type="ORF">I79_010280</name>
</gene>